<dbReference type="PROSITE" id="PS00026">
    <property type="entry name" value="CHIT_BIND_I_1"/>
    <property type="match status" value="1"/>
</dbReference>
<evidence type="ECO:0000256" key="4">
    <source>
        <dbReference type="ARBA" id="ARBA00023024"/>
    </source>
</evidence>
<organism evidence="15">
    <name type="scientific">Babjeviella inositovora</name>
    <dbReference type="NCBI Taxonomy" id="45609"/>
    <lineage>
        <taxon>Eukaryota</taxon>
        <taxon>Fungi</taxon>
        <taxon>Dikarya</taxon>
        <taxon>Ascomycota</taxon>
        <taxon>Saccharomycotina</taxon>
        <taxon>Pichiomycetes</taxon>
        <taxon>Serinales incertae sedis</taxon>
        <taxon>Babjeviella</taxon>
    </lineage>
</organism>
<evidence type="ECO:0000256" key="9">
    <source>
        <dbReference type="RuleBase" id="RU000489"/>
    </source>
</evidence>
<dbReference type="InterPro" id="IPR001579">
    <property type="entry name" value="Glyco_hydro_18_chit_AS"/>
</dbReference>
<dbReference type="InterPro" id="IPR017853">
    <property type="entry name" value="GH"/>
</dbReference>
<feature type="domain" description="LysM" evidence="13">
    <location>
        <begin position="739"/>
        <end position="788"/>
    </location>
</feature>
<name>Q7Z8R6_9ASCO</name>
<keyword evidence="15" id="KW-0614">Plasmid</keyword>
<dbReference type="CDD" id="cd00035">
    <property type="entry name" value="ChtBD1"/>
    <property type="match status" value="1"/>
</dbReference>
<dbReference type="PROSITE" id="PS51910">
    <property type="entry name" value="GH18_2"/>
    <property type="match status" value="1"/>
</dbReference>
<keyword evidence="2 8" id="KW-0147">Chitin-binding</keyword>
<feature type="region of interest" description="Disordered" evidence="10">
    <location>
        <begin position="174"/>
        <end position="199"/>
    </location>
</feature>
<keyword evidence="11" id="KW-1133">Transmembrane helix</keyword>
<reference evidence="15" key="1">
    <citation type="journal article" date="2003" name="Mol. Genet. Genomics">
        <title>Structural and functional analysis of the killer element pPin1-3 from Pichia inositovora.</title>
        <authorList>
            <person name="Klassen R."/>
            <person name="Meinhardt F."/>
        </authorList>
    </citation>
    <scope>NUCLEOTIDE SEQUENCE</scope>
    <source>
        <strain evidence="15">NRRL Y-18709</strain>
        <plasmid evidence="15">pPin1-3 killer plasmid</plasmid>
    </source>
</reference>
<dbReference type="SMART" id="SM00257">
    <property type="entry name" value="LysM"/>
    <property type="match status" value="2"/>
</dbReference>
<dbReference type="SMART" id="SM00270">
    <property type="entry name" value="ChtBD1"/>
    <property type="match status" value="1"/>
</dbReference>
<protein>
    <submittedName>
        <fullName evidence="15">Chitin-binding protein</fullName>
    </submittedName>
</protein>
<keyword evidence="3 9" id="KW-0378">Hydrolase</keyword>
<dbReference type="CAZy" id="CBM50">
    <property type="family name" value="Carbohydrate-Binding Module Family 50"/>
</dbReference>
<evidence type="ECO:0000256" key="6">
    <source>
        <dbReference type="ARBA" id="ARBA00023295"/>
    </source>
</evidence>
<geneLocation type="plasmid" evidence="15">
    <name>pPin1-3 killer plasmid</name>
</geneLocation>
<proteinExistence type="predicted"/>
<dbReference type="PROSITE" id="PS50941">
    <property type="entry name" value="CHIT_BIND_I_2"/>
    <property type="match status" value="1"/>
</dbReference>
<feature type="disulfide bond" evidence="8">
    <location>
        <begin position="851"/>
        <end position="855"/>
    </location>
</feature>
<dbReference type="InterPro" id="IPR018392">
    <property type="entry name" value="LysM"/>
</dbReference>
<dbReference type="CAZy" id="GH18">
    <property type="family name" value="Glycoside Hydrolase Family 18"/>
</dbReference>
<evidence type="ECO:0000259" key="14">
    <source>
        <dbReference type="PROSITE" id="PS51910"/>
    </source>
</evidence>
<evidence type="ECO:0000256" key="8">
    <source>
        <dbReference type="PROSITE-ProRule" id="PRU00261"/>
    </source>
</evidence>
<keyword evidence="7" id="KW-0624">Polysaccharide degradation</keyword>
<dbReference type="CDD" id="cd02878">
    <property type="entry name" value="GH18_zymocin_alpha"/>
    <property type="match status" value="1"/>
</dbReference>
<evidence type="ECO:0000256" key="10">
    <source>
        <dbReference type="SAM" id="MobiDB-lite"/>
    </source>
</evidence>
<dbReference type="GO" id="GO:0008843">
    <property type="term" value="F:endochitinase activity"/>
    <property type="evidence" value="ECO:0007669"/>
    <property type="project" value="UniProtKB-EC"/>
</dbReference>
<sequence>MYLILLFFINTVISNHLYRSVNISLNSTSLSSFADSSSIELSSIEAFSSSYESSSTDSLSSVYESSSIDLSSSYEPFSTELSSSDYESSSIESISSYEPSSTELSSSDYESSSIESISSSYDPTQMLKLIYSLAHNISFSDYEPSSVELTSSYEASSTESSSFDYELSSIESTSSSYKTPSTESSLTELSSSDYESSSSYDPTQMLRLIYSLAYNISSSSNKSSSVINLSNNTKMYYNSSIETKTSSTPISRTSSLVLENSSISNINYKRFTSDIVKSTSTSPKPRIMPKLLALATTSKCTNADEVALTLNMNNIGSNNYALPNDVISAAQMFQSWLKGNSNRDSLKYQSGNIVGYLWVGNMVQNSGAADTIVANFIQNVGSDGIKDTKYVQYSTANDPAKGAGIVINTKGDLALVQKIVRTWSKGQSYDAGTYNWNNKVLCYLSYANRKLGGNDEEAGDCDYKKVVSGRPIADTCGVTSDALIQYNPGVDFTKLNVGQPICCSEGKPQPYTPKCKDSTELVINYNYGYVRGTKTDDTKNNAIAALNSFNSWVSSTGTRGSFKYQSGNTAAFMWIGSMVQNDGFKNNAIKAFTDEINLQGMPKVGFLEYMAGDPMKGFGIIIDVSGNLTNVQNAVKNWSMGKGYTIQDANKSINSQSICYLDYAKRKSIGNDNEAGDCIYKSLANGQTVDVLCGVNAESIQAYNSGLDFSKLPVGQPVCCSEGKAPDLRPKKNSDGSCYVYTVKSGDTCSAIFAKYSPLSELDLMKYNQQNFGWLGCTNLQKDYKLCLSDGTVPRPTVNPLAECRPQAPGDKYNTTCPLNACCSEFGFCGLTSEFCNNKPSLTGSPGTTGCLTNCGYGHLSSLAGTFKNIAYWLDADGPMASDPFNYDDGSYDAIHYAFVNINSDFSIDDSKFSNSKFLNSNLKNSSFGGWGFSTSPSTYQIIRKGVQIGNVVKFANNVVNFLNKYNLDGLDFDWEYPGAPDILGIPADDPKNGNNYLNFLILVKAMLPAGKTLSVALPASYWYLKAFPIYQMHNYVDYFIYMTYDIHGTWDLSKDNAVKCHTNKTEIVDALKMLNKAGLNLSKVRGGLANYGRSYKLANPSCYAVGCPFTGGGEKGPITNTDGILADSEIINIDASKSKNQRWTDSTSECIFMVYDTNNVVGWTANRNNLQNYYQQNGLRGSSLWLTNYFSHDTYNSTDYESDWSDEEDDDVTINYDPYNCKTSILTDLNNYDNINFYCKQEALINYTIYIAKNATNNIQNILNNYNTYEKNYNAYVTSIQNSIMSEYLDWYYDKPGSQYYSCQNANDMNACVVKTVGPQNTCRYVTMSGLYSLSDNINLAAASLSLYYNMTINTLIRVYQRCNCTSTLDGNGCEYNIKYNDCKAADLIQDPMANITMQNVTDIISLLTNAQNALGNQSPIDILDSLTAALIFTTAADNIMEINSKGSQVREIEKEEREKMIVAIVFGILGFASMFLGPIDGILAAIALDTVQMLADWSISGSINKGDIISLCADAVFGIISGLKLGESFASIANTFRALKNDDLESQLNKFERYREVREKLIGKTC</sequence>
<dbReference type="InterPro" id="IPR036861">
    <property type="entry name" value="Endochitinase-like_sf"/>
</dbReference>
<evidence type="ECO:0000256" key="2">
    <source>
        <dbReference type="ARBA" id="ARBA00022669"/>
    </source>
</evidence>
<keyword evidence="6 9" id="KW-0326">Glycosidase</keyword>
<comment type="caution">
    <text evidence="8">Lacks conserved residue(s) required for the propagation of feature annotation.</text>
</comment>
<keyword evidence="4" id="KW-0146">Chitin degradation</keyword>
<dbReference type="InterPro" id="IPR053214">
    <property type="entry name" value="LysM12-like"/>
</dbReference>
<feature type="disulfide bond" evidence="8">
    <location>
        <begin position="822"/>
        <end position="836"/>
    </location>
</feature>
<dbReference type="EMBL" id="AJ564102">
    <property type="protein sequence ID" value="CAD91890.1"/>
    <property type="molecule type" value="Genomic_DNA"/>
</dbReference>
<feature type="transmembrane region" description="Helical" evidence="11">
    <location>
        <begin position="1463"/>
        <end position="1490"/>
    </location>
</feature>
<dbReference type="Gene3D" id="3.20.20.80">
    <property type="entry name" value="Glycosidases"/>
    <property type="match status" value="1"/>
</dbReference>
<keyword evidence="8" id="KW-1015">Disulfide bond</keyword>
<dbReference type="SUPFAM" id="SSF57016">
    <property type="entry name" value="Plant lectins/antimicrobial peptides"/>
    <property type="match status" value="1"/>
</dbReference>
<dbReference type="CDD" id="cd00118">
    <property type="entry name" value="LysM"/>
    <property type="match status" value="1"/>
</dbReference>
<dbReference type="GO" id="GO:0006032">
    <property type="term" value="P:chitin catabolic process"/>
    <property type="evidence" value="ECO:0007669"/>
    <property type="project" value="UniProtKB-KW"/>
</dbReference>
<comment type="catalytic activity">
    <reaction evidence="1">
        <text>Random endo-hydrolysis of N-acetyl-beta-D-glucosaminide (1-&gt;4)-beta-linkages in chitin and chitodextrins.</text>
        <dbReference type="EC" id="3.2.1.14"/>
    </reaction>
</comment>
<feature type="domain" description="GH18" evidence="14">
    <location>
        <begin position="867"/>
        <end position="1202"/>
    </location>
</feature>
<dbReference type="GO" id="GO:0008061">
    <property type="term" value="F:chitin binding"/>
    <property type="evidence" value="ECO:0007669"/>
    <property type="project" value="UniProtKB-UniRule"/>
</dbReference>
<dbReference type="SUPFAM" id="SSF54556">
    <property type="entry name" value="Chitinase insertion domain"/>
    <property type="match status" value="1"/>
</dbReference>
<dbReference type="Pfam" id="PF00187">
    <property type="entry name" value="Chitin_bind_1"/>
    <property type="match status" value="1"/>
</dbReference>
<feature type="domain" description="Chitin-binding type-1" evidence="12">
    <location>
        <begin position="801"/>
        <end position="857"/>
    </location>
</feature>
<dbReference type="GO" id="GO:0000272">
    <property type="term" value="P:polysaccharide catabolic process"/>
    <property type="evidence" value="ECO:0007669"/>
    <property type="project" value="UniProtKB-KW"/>
</dbReference>
<dbReference type="PANTHER" id="PTHR47700">
    <property type="entry name" value="V CHITINASE, PUTATIVE (AFU_ORTHOLOGUE AFUA_6G13720)-RELATED"/>
    <property type="match status" value="1"/>
</dbReference>
<evidence type="ECO:0000259" key="12">
    <source>
        <dbReference type="PROSITE" id="PS50941"/>
    </source>
</evidence>
<dbReference type="SUPFAM" id="SSF51445">
    <property type="entry name" value="(Trans)glycosidases"/>
    <property type="match status" value="1"/>
</dbReference>
<dbReference type="SUPFAM" id="SSF54106">
    <property type="entry name" value="LysM domain"/>
    <property type="match status" value="1"/>
</dbReference>
<dbReference type="CAZy" id="CBM18">
    <property type="family name" value="Carbohydrate-Binding Module Family 18"/>
</dbReference>
<dbReference type="Gene3D" id="3.10.50.10">
    <property type="match status" value="1"/>
</dbReference>
<evidence type="ECO:0000256" key="7">
    <source>
        <dbReference type="ARBA" id="ARBA00023326"/>
    </source>
</evidence>
<keyword evidence="11" id="KW-0472">Membrane</keyword>
<feature type="disulfide bond" evidence="8">
    <location>
        <begin position="817"/>
        <end position="829"/>
    </location>
</feature>
<dbReference type="Gene3D" id="3.10.350.10">
    <property type="entry name" value="LysM domain"/>
    <property type="match status" value="2"/>
</dbReference>
<keyword evidence="11" id="KW-0812">Transmembrane</keyword>
<evidence type="ECO:0000256" key="3">
    <source>
        <dbReference type="ARBA" id="ARBA00022801"/>
    </source>
</evidence>
<accession>Q7Z8R6</accession>
<dbReference type="Gene3D" id="3.30.60.10">
    <property type="entry name" value="Endochitinase-like"/>
    <property type="match status" value="1"/>
</dbReference>
<dbReference type="InterPro" id="IPR018371">
    <property type="entry name" value="Chitin-binding_1_CS"/>
</dbReference>
<evidence type="ECO:0000256" key="5">
    <source>
        <dbReference type="ARBA" id="ARBA00023277"/>
    </source>
</evidence>
<dbReference type="SMART" id="SM00636">
    <property type="entry name" value="Glyco_18"/>
    <property type="match status" value="1"/>
</dbReference>
<dbReference type="InterPro" id="IPR011583">
    <property type="entry name" value="Chitinase_II/V-like_cat"/>
</dbReference>
<dbReference type="InterPro" id="IPR001002">
    <property type="entry name" value="Chitin-bd_1"/>
</dbReference>
<dbReference type="InterPro" id="IPR001223">
    <property type="entry name" value="Glyco_hydro18_cat"/>
</dbReference>
<evidence type="ECO:0000259" key="13">
    <source>
        <dbReference type="PROSITE" id="PS51782"/>
    </source>
</evidence>
<dbReference type="PROSITE" id="PS51782">
    <property type="entry name" value="LYSM"/>
    <property type="match status" value="1"/>
</dbReference>
<dbReference type="InterPro" id="IPR029070">
    <property type="entry name" value="Chitinase_insertion_sf"/>
</dbReference>
<dbReference type="InterPro" id="IPR036779">
    <property type="entry name" value="LysM_dom_sf"/>
</dbReference>
<dbReference type="PANTHER" id="PTHR47700:SF2">
    <property type="entry name" value="CHITINASE"/>
    <property type="match status" value="1"/>
</dbReference>
<evidence type="ECO:0000313" key="15">
    <source>
        <dbReference type="EMBL" id="CAD91890.1"/>
    </source>
</evidence>
<evidence type="ECO:0000256" key="11">
    <source>
        <dbReference type="SAM" id="Phobius"/>
    </source>
</evidence>
<keyword evidence="5" id="KW-0119">Carbohydrate metabolism</keyword>
<dbReference type="Pfam" id="PF01476">
    <property type="entry name" value="LysM"/>
    <property type="match status" value="2"/>
</dbReference>
<dbReference type="PROSITE" id="PS01095">
    <property type="entry name" value="GH18_1"/>
    <property type="match status" value="1"/>
</dbReference>
<dbReference type="Pfam" id="PF00704">
    <property type="entry name" value="Glyco_hydro_18"/>
    <property type="match status" value="1"/>
</dbReference>
<evidence type="ECO:0000256" key="1">
    <source>
        <dbReference type="ARBA" id="ARBA00000822"/>
    </source>
</evidence>